<dbReference type="Proteomes" id="UP000652354">
    <property type="component" value="Unassembled WGS sequence"/>
</dbReference>
<dbReference type="InterPro" id="IPR052927">
    <property type="entry name" value="DCC_oxidoreductase"/>
</dbReference>
<dbReference type="EMBL" id="BONR01000004">
    <property type="protein sequence ID" value="GIG55144.1"/>
    <property type="molecule type" value="Genomic_DNA"/>
</dbReference>
<dbReference type="RefSeq" id="WP_203656348.1">
    <property type="nucleotide sequence ID" value="NZ_BONR01000004.1"/>
</dbReference>
<organism evidence="1 2">
    <name type="scientific">Demequina activiva</name>
    <dbReference type="NCBI Taxonomy" id="1582364"/>
    <lineage>
        <taxon>Bacteria</taxon>
        <taxon>Bacillati</taxon>
        <taxon>Actinomycetota</taxon>
        <taxon>Actinomycetes</taxon>
        <taxon>Micrococcales</taxon>
        <taxon>Demequinaceae</taxon>
        <taxon>Demequina</taxon>
    </lineage>
</organism>
<dbReference type="PANTHER" id="PTHR33639">
    <property type="entry name" value="THIOL-DISULFIDE OXIDOREDUCTASE DCC"/>
    <property type="match status" value="1"/>
</dbReference>
<evidence type="ECO:0000313" key="1">
    <source>
        <dbReference type="EMBL" id="GIG55144.1"/>
    </source>
</evidence>
<dbReference type="Pfam" id="PF04134">
    <property type="entry name" value="DCC1-like"/>
    <property type="match status" value="1"/>
</dbReference>
<sequence>MARSIVIFDGDCGLCNGFVAWLIRHDTDASFLIIGSAGEVGRSALSAMGLEPEVAASTLVVATVHGPRVRSDAVAEVLSGLGWPWRAGAIVRWAPRGLRDRVYDAVARRRPRSPSEDPACGNPPRELIATWRSRLASQGDIDALVDAQPSPRG</sequence>
<accession>A0A919Q332</accession>
<proteinExistence type="predicted"/>
<name>A0A919Q332_9MICO</name>
<protein>
    <submittedName>
        <fullName evidence="1">Thiol-disulfide oxidoreductase</fullName>
    </submittedName>
</protein>
<keyword evidence="2" id="KW-1185">Reference proteome</keyword>
<reference evidence="1" key="1">
    <citation type="submission" date="2021-01" db="EMBL/GenBank/DDBJ databases">
        <title>Whole genome shotgun sequence of Demequina activiva NBRC 110675.</title>
        <authorList>
            <person name="Komaki H."/>
            <person name="Tamura T."/>
        </authorList>
    </citation>
    <scope>NUCLEOTIDE SEQUENCE</scope>
    <source>
        <strain evidence="1">NBRC 110675</strain>
    </source>
</reference>
<dbReference type="AlphaFoldDB" id="A0A919Q332"/>
<dbReference type="GO" id="GO:0015035">
    <property type="term" value="F:protein-disulfide reductase activity"/>
    <property type="evidence" value="ECO:0007669"/>
    <property type="project" value="InterPro"/>
</dbReference>
<dbReference type="PANTHER" id="PTHR33639:SF2">
    <property type="entry name" value="DUF393 DOMAIN-CONTAINING PROTEIN"/>
    <property type="match status" value="1"/>
</dbReference>
<gene>
    <name evidence="1" type="ORF">Dac01nite_18960</name>
</gene>
<comment type="caution">
    <text evidence="1">The sequence shown here is derived from an EMBL/GenBank/DDBJ whole genome shotgun (WGS) entry which is preliminary data.</text>
</comment>
<dbReference type="InterPro" id="IPR007263">
    <property type="entry name" value="DCC1-like"/>
</dbReference>
<evidence type="ECO:0000313" key="2">
    <source>
        <dbReference type="Proteomes" id="UP000652354"/>
    </source>
</evidence>